<sequence length="295" mass="33577">MRRRVEMRTFILYWIAFILGSLAFIAAYTQPFYLWPPALRRCSMNDPELNKCLLKATELAISKVSKGLSLIGLNSLDPLRDAKFTVSYDRWPAPLSLEVDHMSIIGPSNAHIRSVNFNHQTSSFVIQGFHESLRLVGNYRVKGSILLFPINSAGTFDMELQGALADHTLRLSKNLRDASHGQAFFKLHSLNNVRVTLRDPNLGMTANRAMNRLVNDNWKIISRSLTPSLERAVHDIYSEALEPLTSKYTLDDFFPPHAIQSPDDSQEDSEEDEDENSYQQASQPIVAYSYYQQIH</sequence>
<dbReference type="InterPro" id="IPR038606">
    <property type="entry name" value="To_sf"/>
</dbReference>
<dbReference type="Gene3D" id="3.15.10.30">
    <property type="entry name" value="Haemolymph juvenile hormone binding protein"/>
    <property type="match status" value="1"/>
</dbReference>
<accession>A0ABN7A5X5</accession>
<keyword evidence="4" id="KW-1185">Reference proteome</keyword>
<reference evidence="3 4" key="1">
    <citation type="submission" date="2023-09" db="EMBL/GenBank/DDBJ databases">
        <title>Nesidiocoris tenuis whole genome shotgun sequence.</title>
        <authorList>
            <person name="Shibata T."/>
            <person name="Shimoda M."/>
            <person name="Kobayashi T."/>
            <person name="Uehara T."/>
        </authorList>
    </citation>
    <scope>NUCLEOTIDE SEQUENCE [LARGE SCALE GENOMIC DNA]</scope>
    <source>
        <strain evidence="3 4">Japan</strain>
    </source>
</reference>
<evidence type="ECO:0000313" key="3">
    <source>
        <dbReference type="EMBL" id="BES87566.1"/>
    </source>
</evidence>
<dbReference type="InterPro" id="IPR010562">
    <property type="entry name" value="Haemolymph_juvenile_hormone-bd"/>
</dbReference>
<feature type="transmembrane region" description="Helical" evidence="2">
    <location>
        <begin position="12"/>
        <end position="35"/>
    </location>
</feature>
<name>A0ABN7A5X5_9HEMI</name>
<proteinExistence type="predicted"/>
<evidence type="ECO:0008006" key="5">
    <source>
        <dbReference type="Google" id="ProtNLM"/>
    </source>
</evidence>
<evidence type="ECO:0000313" key="4">
    <source>
        <dbReference type="Proteomes" id="UP001307889"/>
    </source>
</evidence>
<protein>
    <recommendedName>
        <fullName evidence="5">Protein takeout</fullName>
    </recommendedName>
</protein>
<dbReference type="Pfam" id="PF06585">
    <property type="entry name" value="JHBP"/>
    <property type="match status" value="1"/>
</dbReference>
<gene>
    <name evidence="3" type="ORF">NTJ_00372</name>
</gene>
<keyword evidence="2" id="KW-1133">Transmembrane helix</keyword>
<dbReference type="Proteomes" id="UP001307889">
    <property type="component" value="Chromosome 1"/>
</dbReference>
<dbReference type="SMART" id="SM00700">
    <property type="entry name" value="JHBP"/>
    <property type="match status" value="1"/>
</dbReference>
<dbReference type="EMBL" id="AP028909">
    <property type="protein sequence ID" value="BES87566.1"/>
    <property type="molecule type" value="Genomic_DNA"/>
</dbReference>
<dbReference type="PANTHER" id="PTHR11008">
    <property type="entry name" value="PROTEIN TAKEOUT-LIKE PROTEIN"/>
    <property type="match status" value="1"/>
</dbReference>
<evidence type="ECO:0000256" key="1">
    <source>
        <dbReference type="SAM" id="MobiDB-lite"/>
    </source>
</evidence>
<feature type="compositionally biased region" description="Acidic residues" evidence="1">
    <location>
        <begin position="264"/>
        <end position="276"/>
    </location>
</feature>
<dbReference type="PANTHER" id="PTHR11008:SF41">
    <property type="entry name" value="RE70318P"/>
    <property type="match status" value="1"/>
</dbReference>
<organism evidence="3 4">
    <name type="scientific">Nesidiocoris tenuis</name>
    <dbReference type="NCBI Taxonomy" id="355587"/>
    <lineage>
        <taxon>Eukaryota</taxon>
        <taxon>Metazoa</taxon>
        <taxon>Ecdysozoa</taxon>
        <taxon>Arthropoda</taxon>
        <taxon>Hexapoda</taxon>
        <taxon>Insecta</taxon>
        <taxon>Pterygota</taxon>
        <taxon>Neoptera</taxon>
        <taxon>Paraneoptera</taxon>
        <taxon>Hemiptera</taxon>
        <taxon>Heteroptera</taxon>
        <taxon>Panheteroptera</taxon>
        <taxon>Cimicomorpha</taxon>
        <taxon>Miridae</taxon>
        <taxon>Dicyphina</taxon>
        <taxon>Nesidiocoris</taxon>
    </lineage>
</organism>
<evidence type="ECO:0000256" key="2">
    <source>
        <dbReference type="SAM" id="Phobius"/>
    </source>
</evidence>
<keyword evidence="2" id="KW-0472">Membrane</keyword>
<feature type="region of interest" description="Disordered" evidence="1">
    <location>
        <begin position="255"/>
        <end position="288"/>
    </location>
</feature>
<keyword evidence="2" id="KW-0812">Transmembrane</keyword>